<evidence type="ECO:0008006" key="4">
    <source>
        <dbReference type="Google" id="ProtNLM"/>
    </source>
</evidence>
<organism evidence="2 3">
    <name type="scientific">Vavraia culicis (isolate floridensis)</name>
    <name type="common">Microsporidian parasite</name>
    <dbReference type="NCBI Taxonomy" id="948595"/>
    <lineage>
        <taxon>Eukaryota</taxon>
        <taxon>Fungi</taxon>
        <taxon>Fungi incertae sedis</taxon>
        <taxon>Microsporidia</taxon>
        <taxon>Pleistophoridae</taxon>
        <taxon>Vavraia</taxon>
    </lineage>
</organism>
<sequence>MSAGTVIGHSTRIDNECYDLLIMFLFILVCFSSQEQENNSLHSTATSLLRTYGSSPFLQKLSIHTLVHQQTVSYFFQPITCLLSRFYRNVRRTLAMKLKDIHETLKITKTAANTFTLSLNDKKYQIFTNEERTLDEILEKIRGMPGSTDEIQLEHNEYIRRTAEHRSILERQRNEELEDINRMQRTVGYGNLRSEHNEREQIKRQSMREGVNSHEPEDVQRRTIASIEKQHHGNSRSAHDPISIQPPGADKDLYPGVSRITSKTGEKGGGMFMGEDDPFFRHQMDEQSDDDPANPFSRYDPIFPTKNKKKKGPDPDHLRKPGGNGDIF</sequence>
<reference evidence="3" key="1">
    <citation type="submission" date="2011-03" db="EMBL/GenBank/DDBJ databases">
        <title>The genome sequence of Vavraia culicis strain floridensis.</title>
        <authorList>
            <consortium name="The Broad Institute Genome Sequencing Platform"/>
            <person name="Cuomo C."/>
            <person name="Becnel J."/>
            <person name="Sanscrainte N."/>
            <person name="Young S.K."/>
            <person name="Zeng Q."/>
            <person name="Gargeya S."/>
            <person name="Fitzgerald M."/>
            <person name="Haas B."/>
            <person name="Abouelleil A."/>
            <person name="Alvarado L."/>
            <person name="Arachchi H.M."/>
            <person name="Berlin A."/>
            <person name="Chapman S.B."/>
            <person name="Gearin G."/>
            <person name="Goldberg J."/>
            <person name="Griggs A."/>
            <person name="Gujja S."/>
            <person name="Hansen M."/>
            <person name="Heiman D."/>
            <person name="Howarth C."/>
            <person name="Larimer J."/>
            <person name="Lui A."/>
            <person name="MacDonald P.J.P."/>
            <person name="McCowen C."/>
            <person name="Montmayeur A."/>
            <person name="Murphy C."/>
            <person name="Neiman D."/>
            <person name="Pearson M."/>
            <person name="Priest M."/>
            <person name="Roberts A."/>
            <person name="Saif S."/>
            <person name="Shea T."/>
            <person name="Sisk P."/>
            <person name="Stolte C."/>
            <person name="Sykes S."/>
            <person name="Wortman J."/>
            <person name="Nusbaum C."/>
            <person name="Birren B."/>
        </authorList>
    </citation>
    <scope>NUCLEOTIDE SEQUENCE [LARGE SCALE GENOMIC DNA]</scope>
    <source>
        <strain evidence="3">floridensis</strain>
    </source>
</reference>
<dbReference type="AlphaFoldDB" id="L2GUG7"/>
<dbReference type="VEuPathDB" id="MicrosporidiaDB:VCUG_01776"/>
<gene>
    <name evidence="2" type="ORF">VCUG_01776</name>
</gene>
<feature type="region of interest" description="Disordered" evidence="1">
    <location>
        <begin position="193"/>
        <end position="328"/>
    </location>
</feature>
<accession>L2GUG7</accession>
<dbReference type="GeneID" id="19879649"/>
<feature type="compositionally biased region" description="Basic and acidic residues" evidence="1">
    <location>
        <begin position="193"/>
        <end position="221"/>
    </location>
</feature>
<proteinExistence type="predicted"/>
<dbReference type="EMBL" id="GL877434">
    <property type="protein sequence ID" value="ELA46750.1"/>
    <property type="molecule type" value="Genomic_DNA"/>
</dbReference>
<protein>
    <recommendedName>
        <fullName evidence="4">PI31 proteasome regulator C-terminal domain-containing protein</fullName>
    </recommendedName>
</protein>
<keyword evidence="3" id="KW-1185">Reference proteome</keyword>
<evidence type="ECO:0000313" key="2">
    <source>
        <dbReference type="EMBL" id="ELA46750.1"/>
    </source>
</evidence>
<evidence type="ECO:0000313" key="3">
    <source>
        <dbReference type="Proteomes" id="UP000011081"/>
    </source>
</evidence>
<name>L2GUG7_VAVCU</name>
<evidence type="ECO:0000256" key="1">
    <source>
        <dbReference type="SAM" id="MobiDB-lite"/>
    </source>
</evidence>
<dbReference type="OrthoDB" id="2196290at2759"/>
<dbReference type="InParanoid" id="L2GUG7"/>
<dbReference type="RefSeq" id="XP_008074793.1">
    <property type="nucleotide sequence ID" value="XM_008076602.1"/>
</dbReference>
<dbReference type="Proteomes" id="UP000011081">
    <property type="component" value="Unassembled WGS sequence"/>
</dbReference>
<dbReference type="HOGENOM" id="CLU_847850_0_0_1"/>